<name>A0AAD4F9T9_9PLEO</name>
<keyword evidence="2" id="KW-1185">Reference proteome</keyword>
<dbReference type="EMBL" id="JAANER010000008">
    <property type="protein sequence ID" value="KAG9186504.1"/>
    <property type="molecule type" value="Genomic_DNA"/>
</dbReference>
<evidence type="ECO:0000313" key="1">
    <source>
        <dbReference type="EMBL" id="KAG9186504.1"/>
    </source>
</evidence>
<proteinExistence type="predicted"/>
<protein>
    <submittedName>
        <fullName evidence="1">Uncharacterized protein</fullName>
    </submittedName>
</protein>
<accession>A0AAD4F9T9</accession>
<sequence length="223" mass="24467">MFVPQFAGLKARINSLIVKTTSMPSSLSETSTFISNSARDKPRIQPKYPIKEPSMRLLPERQASLPTVNVVTKHSHAFNCSTASGLDKLGQLQFAEVVKGWIIETAPLIKILKSNETVSYKVVFTARKPYTEHSLVLVSVIATSLYTARLFAVKPTGAGSDWTLVERSGETDTLIDAVEDLWERVMHRAGSLAVDGTKVGAVVKEGEKTSRDGKTMTRKSTGW</sequence>
<dbReference type="Proteomes" id="UP001199106">
    <property type="component" value="Unassembled WGS sequence"/>
</dbReference>
<organism evidence="1 2">
    <name type="scientific">Alternaria panax</name>
    <dbReference type="NCBI Taxonomy" id="48097"/>
    <lineage>
        <taxon>Eukaryota</taxon>
        <taxon>Fungi</taxon>
        <taxon>Dikarya</taxon>
        <taxon>Ascomycota</taxon>
        <taxon>Pezizomycotina</taxon>
        <taxon>Dothideomycetes</taxon>
        <taxon>Pleosporomycetidae</taxon>
        <taxon>Pleosporales</taxon>
        <taxon>Pleosporineae</taxon>
        <taxon>Pleosporaceae</taxon>
        <taxon>Alternaria</taxon>
        <taxon>Alternaria sect. Panax</taxon>
    </lineage>
</organism>
<evidence type="ECO:0000313" key="2">
    <source>
        <dbReference type="Proteomes" id="UP001199106"/>
    </source>
</evidence>
<gene>
    <name evidence="1" type="ORF">G6011_09612</name>
</gene>
<dbReference type="AlphaFoldDB" id="A0AAD4F9T9"/>
<comment type="caution">
    <text evidence="1">The sequence shown here is derived from an EMBL/GenBank/DDBJ whole genome shotgun (WGS) entry which is preliminary data.</text>
</comment>
<reference evidence="1" key="1">
    <citation type="submission" date="2021-07" db="EMBL/GenBank/DDBJ databases">
        <title>Genome Resource of American Ginseng Black Spot Pathogen Alternaria panax.</title>
        <authorList>
            <person name="Qiu C."/>
            <person name="Wang W."/>
            <person name="Liu Z."/>
        </authorList>
    </citation>
    <scope>NUCLEOTIDE SEQUENCE</scope>
    <source>
        <strain evidence="1">BNCC115425</strain>
    </source>
</reference>